<keyword evidence="4" id="KW-1185">Reference proteome</keyword>
<keyword evidence="1" id="KW-0812">Transmembrane</keyword>
<evidence type="ECO:0000256" key="2">
    <source>
        <dbReference type="SAM" id="SignalP"/>
    </source>
</evidence>
<sequence length="113" mass="12381">MANLLLSILFFSGILFTLANARPGPSPARLGLLEVDEKTLLQVEAVKATPLRLLVQFSPSSAPEIARHPRRQASKVELTTAKLIAAGFIAAFVVATFVYIRVTRKRVSENSKY</sequence>
<dbReference type="EMBL" id="KZ502537">
    <property type="protein sequence ID" value="PKU76905.1"/>
    <property type="molecule type" value="Genomic_DNA"/>
</dbReference>
<accession>A0A2I0WMM3</accession>
<evidence type="ECO:0000313" key="4">
    <source>
        <dbReference type="Proteomes" id="UP000233837"/>
    </source>
</evidence>
<gene>
    <name evidence="3" type="ORF">MA16_Dca001511</name>
</gene>
<evidence type="ECO:0008006" key="5">
    <source>
        <dbReference type="Google" id="ProtNLM"/>
    </source>
</evidence>
<keyword evidence="1" id="KW-0472">Membrane</keyword>
<dbReference type="AlphaFoldDB" id="A0A2I0WMM3"/>
<feature type="transmembrane region" description="Helical" evidence="1">
    <location>
        <begin position="83"/>
        <end position="102"/>
    </location>
</feature>
<evidence type="ECO:0000256" key="1">
    <source>
        <dbReference type="SAM" id="Phobius"/>
    </source>
</evidence>
<evidence type="ECO:0000313" key="3">
    <source>
        <dbReference type="EMBL" id="PKU76905.1"/>
    </source>
</evidence>
<reference evidence="3 4" key="1">
    <citation type="journal article" date="2016" name="Sci. Rep.">
        <title>The Dendrobium catenatum Lindl. genome sequence provides insights into polysaccharide synthase, floral development and adaptive evolution.</title>
        <authorList>
            <person name="Zhang G.Q."/>
            <person name="Xu Q."/>
            <person name="Bian C."/>
            <person name="Tsai W.C."/>
            <person name="Yeh C.M."/>
            <person name="Liu K.W."/>
            <person name="Yoshida K."/>
            <person name="Zhang L.S."/>
            <person name="Chang S.B."/>
            <person name="Chen F."/>
            <person name="Shi Y."/>
            <person name="Su Y.Y."/>
            <person name="Zhang Y.Q."/>
            <person name="Chen L.J."/>
            <person name="Yin Y."/>
            <person name="Lin M."/>
            <person name="Huang H."/>
            <person name="Deng H."/>
            <person name="Wang Z.W."/>
            <person name="Zhu S.L."/>
            <person name="Zhao X."/>
            <person name="Deng C."/>
            <person name="Niu S.C."/>
            <person name="Huang J."/>
            <person name="Wang M."/>
            <person name="Liu G.H."/>
            <person name="Yang H.J."/>
            <person name="Xiao X.J."/>
            <person name="Hsiao Y.Y."/>
            <person name="Wu W.L."/>
            <person name="Chen Y.Y."/>
            <person name="Mitsuda N."/>
            <person name="Ohme-Takagi M."/>
            <person name="Luo Y.B."/>
            <person name="Van de Peer Y."/>
            <person name="Liu Z.J."/>
        </authorList>
    </citation>
    <scope>NUCLEOTIDE SEQUENCE [LARGE SCALE GENOMIC DNA]</scope>
    <source>
        <tissue evidence="3">The whole plant</tissue>
    </source>
</reference>
<dbReference type="Proteomes" id="UP000233837">
    <property type="component" value="Unassembled WGS sequence"/>
</dbReference>
<proteinExistence type="predicted"/>
<feature type="chain" id="PRO_5014123823" description="Transmembrane protein" evidence="2">
    <location>
        <begin position="22"/>
        <end position="113"/>
    </location>
</feature>
<reference evidence="3 4" key="2">
    <citation type="journal article" date="2017" name="Nature">
        <title>The Apostasia genome and the evolution of orchids.</title>
        <authorList>
            <person name="Zhang G.Q."/>
            <person name="Liu K.W."/>
            <person name="Li Z."/>
            <person name="Lohaus R."/>
            <person name="Hsiao Y.Y."/>
            <person name="Niu S.C."/>
            <person name="Wang J.Y."/>
            <person name="Lin Y.C."/>
            <person name="Xu Q."/>
            <person name="Chen L.J."/>
            <person name="Yoshida K."/>
            <person name="Fujiwara S."/>
            <person name="Wang Z.W."/>
            <person name="Zhang Y.Q."/>
            <person name="Mitsuda N."/>
            <person name="Wang M."/>
            <person name="Liu G.H."/>
            <person name="Pecoraro L."/>
            <person name="Huang H.X."/>
            <person name="Xiao X.J."/>
            <person name="Lin M."/>
            <person name="Wu X.Y."/>
            <person name="Wu W.L."/>
            <person name="Chen Y.Y."/>
            <person name="Chang S.B."/>
            <person name="Sakamoto S."/>
            <person name="Ohme-Takagi M."/>
            <person name="Yagi M."/>
            <person name="Zeng S.J."/>
            <person name="Shen C.Y."/>
            <person name="Yeh C.M."/>
            <person name="Luo Y.B."/>
            <person name="Tsai W.C."/>
            <person name="Van de Peer Y."/>
            <person name="Liu Z.J."/>
        </authorList>
    </citation>
    <scope>NUCLEOTIDE SEQUENCE [LARGE SCALE GENOMIC DNA]</scope>
    <source>
        <tissue evidence="3">The whole plant</tissue>
    </source>
</reference>
<name>A0A2I0WMM3_9ASPA</name>
<organism evidence="3 4">
    <name type="scientific">Dendrobium catenatum</name>
    <dbReference type="NCBI Taxonomy" id="906689"/>
    <lineage>
        <taxon>Eukaryota</taxon>
        <taxon>Viridiplantae</taxon>
        <taxon>Streptophyta</taxon>
        <taxon>Embryophyta</taxon>
        <taxon>Tracheophyta</taxon>
        <taxon>Spermatophyta</taxon>
        <taxon>Magnoliopsida</taxon>
        <taxon>Liliopsida</taxon>
        <taxon>Asparagales</taxon>
        <taxon>Orchidaceae</taxon>
        <taxon>Epidendroideae</taxon>
        <taxon>Malaxideae</taxon>
        <taxon>Dendrobiinae</taxon>
        <taxon>Dendrobium</taxon>
    </lineage>
</organism>
<keyword evidence="2" id="KW-0732">Signal</keyword>
<keyword evidence="1" id="KW-1133">Transmembrane helix</keyword>
<feature type="signal peptide" evidence="2">
    <location>
        <begin position="1"/>
        <end position="21"/>
    </location>
</feature>
<protein>
    <recommendedName>
        <fullName evidence="5">Transmembrane protein</fullName>
    </recommendedName>
</protein>